<reference evidence="9" key="1">
    <citation type="journal article" date="2019" name="Int. J. Syst. Evol. Microbiol.">
        <title>The Global Catalogue of Microorganisms (GCM) 10K type strain sequencing project: providing services to taxonomists for standard genome sequencing and annotation.</title>
        <authorList>
            <consortium name="The Broad Institute Genomics Platform"/>
            <consortium name="The Broad Institute Genome Sequencing Center for Infectious Disease"/>
            <person name="Wu L."/>
            <person name="Ma J."/>
        </authorList>
    </citation>
    <scope>NUCLEOTIDE SEQUENCE [LARGE SCALE GENOMIC DNA]</scope>
    <source>
        <strain evidence="9">NCAIM B.01391</strain>
    </source>
</reference>
<gene>
    <name evidence="8" type="ORF">ACFPOB_04675</name>
</gene>
<name>A0ABW0IML1_9HYPH</name>
<keyword evidence="5 6" id="KW-0472">Membrane</keyword>
<sequence>MLNHLPRRARQLVAYAFSGGVAAGAHYSLLIGLVELGGVDPVLASLAGFVLGGVVSYVLNRWLTFVATRTHGEASWRFGLIAFVGFLLTGMLMHLFVKLAGLPYLPMQVVTTLIVMVFTFAGHKFFSFAEREEA</sequence>
<feature type="transmembrane region" description="Helical" evidence="6">
    <location>
        <begin position="12"/>
        <end position="30"/>
    </location>
</feature>
<dbReference type="PANTHER" id="PTHR38459">
    <property type="entry name" value="PROPHAGE BACTOPRENOL-LINKED GLUCOSE TRANSLOCASE HOMOLOG"/>
    <property type="match status" value="1"/>
</dbReference>
<dbReference type="InterPro" id="IPR051401">
    <property type="entry name" value="GtrA_CellWall_Glycosyl"/>
</dbReference>
<dbReference type="Pfam" id="PF04138">
    <property type="entry name" value="GtrA_DPMS_TM"/>
    <property type="match status" value="1"/>
</dbReference>
<evidence type="ECO:0000256" key="5">
    <source>
        <dbReference type="ARBA" id="ARBA00023136"/>
    </source>
</evidence>
<dbReference type="PANTHER" id="PTHR38459:SF1">
    <property type="entry name" value="PROPHAGE BACTOPRENOL-LINKED GLUCOSE TRANSLOCASE HOMOLOG"/>
    <property type="match status" value="1"/>
</dbReference>
<organism evidence="8 9">
    <name type="scientific">Bosea eneae</name>
    <dbReference type="NCBI Taxonomy" id="151454"/>
    <lineage>
        <taxon>Bacteria</taxon>
        <taxon>Pseudomonadati</taxon>
        <taxon>Pseudomonadota</taxon>
        <taxon>Alphaproteobacteria</taxon>
        <taxon>Hyphomicrobiales</taxon>
        <taxon>Boseaceae</taxon>
        <taxon>Bosea</taxon>
    </lineage>
</organism>
<dbReference type="InterPro" id="IPR007267">
    <property type="entry name" value="GtrA_DPMS_TM"/>
</dbReference>
<evidence type="ECO:0000256" key="3">
    <source>
        <dbReference type="ARBA" id="ARBA00022692"/>
    </source>
</evidence>
<feature type="transmembrane region" description="Helical" evidence="6">
    <location>
        <begin position="103"/>
        <end position="121"/>
    </location>
</feature>
<comment type="caution">
    <text evidence="8">The sequence shown here is derived from an EMBL/GenBank/DDBJ whole genome shotgun (WGS) entry which is preliminary data.</text>
</comment>
<protein>
    <submittedName>
        <fullName evidence="8">GtrA family protein</fullName>
    </submittedName>
</protein>
<keyword evidence="9" id="KW-1185">Reference proteome</keyword>
<comment type="similarity">
    <text evidence="2">Belongs to the GtrA family.</text>
</comment>
<evidence type="ECO:0000313" key="8">
    <source>
        <dbReference type="EMBL" id="MFC5418856.1"/>
    </source>
</evidence>
<proteinExistence type="inferred from homology"/>
<evidence type="ECO:0000256" key="6">
    <source>
        <dbReference type="SAM" id="Phobius"/>
    </source>
</evidence>
<keyword evidence="3 6" id="KW-0812">Transmembrane</keyword>
<evidence type="ECO:0000313" key="9">
    <source>
        <dbReference type="Proteomes" id="UP001596053"/>
    </source>
</evidence>
<dbReference type="Proteomes" id="UP001596053">
    <property type="component" value="Unassembled WGS sequence"/>
</dbReference>
<comment type="subcellular location">
    <subcellularLocation>
        <location evidence="1">Membrane</location>
        <topology evidence="1">Multi-pass membrane protein</topology>
    </subcellularLocation>
</comment>
<feature type="transmembrane region" description="Helical" evidence="6">
    <location>
        <begin position="75"/>
        <end position="97"/>
    </location>
</feature>
<evidence type="ECO:0000256" key="2">
    <source>
        <dbReference type="ARBA" id="ARBA00009399"/>
    </source>
</evidence>
<dbReference type="RefSeq" id="WP_377796292.1">
    <property type="nucleotide sequence ID" value="NZ_JBHSLW010000006.1"/>
</dbReference>
<keyword evidence="4 6" id="KW-1133">Transmembrane helix</keyword>
<feature type="domain" description="GtrA/DPMS transmembrane" evidence="7">
    <location>
        <begin position="15"/>
        <end position="128"/>
    </location>
</feature>
<accession>A0ABW0IML1</accession>
<dbReference type="EMBL" id="JBHSLW010000006">
    <property type="protein sequence ID" value="MFC5418856.1"/>
    <property type="molecule type" value="Genomic_DNA"/>
</dbReference>
<evidence type="ECO:0000256" key="4">
    <source>
        <dbReference type="ARBA" id="ARBA00022989"/>
    </source>
</evidence>
<evidence type="ECO:0000256" key="1">
    <source>
        <dbReference type="ARBA" id="ARBA00004141"/>
    </source>
</evidence>
<feature type="transmembrane region" description="Helical" evidence="6">
    <location>
        <begin position="42"/>
        <end position="63"/>
    </location>
</feature>
<evidence type="ECO:0000259" key="7">
    <source>
        <dbReference type="Pfam" id="PF04138"/>
    </source>
</evidence>